<accession>A0A916SR16</accession>
<evidence type="ECO:0000313" key="1">
    <source>
        <dbReference type="EMBL" id="GGB13824.1"/>
    </source>
</evidence>
<dbReference type="Proteomes" id="UP000646478">
    <property type="component" value="Unassembled WGS sequence"/>
</dbReference>
<reference evidence="1" key="2">
    <citation type="submission" date="2020-09" db="EMBL/GenBank/DDBJ databases">
        <authorList>
            <person name="Sun Q."/>
            <person name="Zhou Y."/>
        </authorList>
    </citation>
    <scope>NUCLEOTIDE SEQUENCE</scope>
    <source>
        <strain evidence="1">CGMCC 1.15082</strain>
    </source>
</reference>
<comment type="caution">
    <text evidence="1">The sequence shown here is derived from an EMBL/GenBank/DDBJ whole genome shotgun (WGS) entry which is preliminary data.</text>
</comment>
<dbReference type="RefSeq" id="WP_210311705.1">
    <property type="nucleotide sequence ID" value="NZ_BMHH01000055.1"/>
</dbReference>
<reference evidence="1" key="1">
    <citation type="journal article" date="2014" name="Int. J. Syst. Evol. Microbiol.">
        <title>Complete genome sequence of Corynebacterium casei LMG S-19264T (=DSM 44701T), isolated from a smear-ripened cheese.</title>
        <authorList>
            <consortium name="US DOE Joint Genome Institute (JGI-PGF)"/>
            <person name="Walter F."/>
            <person name="Albersmeier A."/>
            <person name="Kalinowski J."/>
            <person name="Ruckert C."/>
        </authorList>
    </citation>
    <scope>NUCLEOTIDE SEQUENCE</scope>
    <source>
        <strain evidence="1">CGMCC 1.15082</strain>
    </source>
</reference>
<name>A0A916SR16_9HYPH</name>
<sequence>MKDDGEFSSHGNFGFAIAAAPRDAQSQLFKAENCGILVRSALAASYRLASKKVVGAL</sequence>
<dbReference type="EMBL" id="BMHH01000055">
    <property type="protein sequence ID" value="GGB13824.1"/>
    <property type="molecule type" value="Genomic_DNA"/>
</dbReference>
<proteinExistence type="predicted"/>
<organism evidence="1 2">
    <name type="scientific">Brucella endophytica</name>
    <dbReference type="NCBI Taxonomy" id="1963359"/>
    <lineage>
        <taxon>Bacteria</taxon>
        <taxon>Pseudomonadati</taxon>
        <taxon>Pseudomonadota</taxon>
        <taxon>Alphaproteobacteria</taxon>
        <taxon>Hyphomicrobiales</taxon>
        <taxon>Brucellaceae</taxon>
        <taxon>Brucella/Ochrobactrum group</taxon>
        <taxon>Brucella</taxon>
    </lineage>
</organism>
<protein>
    <submittedName>
        <fullName evidence="1">Uncharacterized protein</fullName>
    </submittedName>
</protein>
<gene>
    <name evidence="1" type="ORF">GCM10011491_46870</name>
</gene>
<evidence type="ECO:0000313" key="2">
    <source>
        <dbReference type="Proteomes" id="UP000646478"/>
    </source>
</evidence>
<dbReference type="AlphaFoldDB" id="A0A916SR16"/>
<keyword evidence="2" id="KW-1185">Reference proteome</keyword>